<evidence type="ECO:0000313" key="2">
    <source>
        <dbReference type="Proteomes" id="UP001215151"/>
    </source>
</evidence>
<proteinExistence type="predicted"/>
<reference evidence="1" key="1">
    <citation type="submission" date="2022-11" db="EMBL/GenBank/DDBJ databases">
        <title>Genome Sequence of Cubamyces cubensis.</title>
        <authorList>
            <person name="Buettner E."/>
        </authorList>
    </citation>
    <scope>NUCLEOTIDE SEQUENCE</scope>
    <source>
        <strain evidence="1">MPL-01</strain>
    </source>
</reference>
<evidence type="ECO:0000313" key="1">
    <source>
        <dbReference type="EMBL" id="KAJ8457090.1"/>
    </source>
</evidence>
<name>A0AAD7TJL9_9APHY</name>
<dbReference type="AlphaFoldDB" id="A0AAD7TJL9"/>
<dbReference type="Proteomes" id="UP001215151">
    <property type="component" value="Unassembled WGS sequence"/>
</dbReference>
<sequence>MIFEQLVYEPPRWLARMSTLCKFLHAEVEAVLYRNVVIAGGTEVSIPVCGAVIRYPHRALAVRELDIELWETWTLLSHLAPAFEAMVNLQALALRGEEDVLRLLLDAPFRLHRLHLICGGAPDFIESILVRQPSLQELGLHLYSLDGRAITHSDRPNRDEYATISRTGILPQLRFLHVLTDRFPLGSIRHAYYITHLSFGSAHHGDIAHALTLFGDQLVALKVARWMDYTCTDACFWPASMFVGLARPLPRLQYVEIQDESDWDANVSNLVPPVERVQRSTDKPV</sequence>
<protein>
    <submittedName>
        <fullName evidence="1">Uncharacterized protein</fullName>
    </submittedName>
</protein>
<accession>A0AAD7TJL9</accession>
<gene>
    <name evidence="1" type="ORF">ONZ51_g11736</name>
</gene>
<organism evidence="1 2">
    <name type="scientific">Trametes cubensis</name>
    <dbReference type="NCBI Taxonomy" id="1111947"/>
    <lineage>
        <taxon>Eukaryota</taxon>
        <taxon>Fungi</taxon>
        <taxon>Dikarya</taxon>
        <taxon>Basidiomycota</taxon>
        <taxon>Agaricomycotina</taxon>
        <taxon>Agaricomycetes</taxon>
        <taxon>Polyporales</taxon>
        <taxon>Polyporaceae</taxon>
        <taxon>Trametes</taxon>
    </lineage>
</organism>
<dbReference type="EMBL" id="JAPEVG010000599">
    <property type="protein sequence ID" value="KAJ8457090.1"/>
    <property type="molecule type" value="Genomic_DNA"/>
</dbReference>
<keyword evidence="2" id="KW-1185">Reference proteome</keyword>
<comment type="caution">
    <text evidence="1">The sequence shown here is derived from an EMBL/GenBank/DDBJ whole genome shotgun (WGS) entry which is preliminary data.</text>
</comment>